<dbReference type="InterPro" id="IPR023809">
    <property type="entry name" value="Thiopep_bacteriocin_synth_dom"/>
</dbReference>
<feature type="domain" description="Lantibiotic dehydratase N-terminal" evidence="2">
    <location>
        <begin position="46"/>
        <end position="661"/>
    </location>
</feature>
<accession>A0A841EH74</accession>
<dbReference type="Pfam" id="PF04738">
    <property type="entry name" value="Lant_dehydr_N"/>
    <property type="match status" value="1"/>
</dbReference>
<dbReference type="AlphaFoldDB" id="A0A841EH74"/>
<feature type="domain" description="Thiopeptide-type bacteriocin biosynthesis" evidence="3">
    <location>
        <begin position="728"/>
        <end position="967"/>
    </location>
</feature>
<sequence length="982" mass="105509">MYAPPDPPAMTLRATALSAPAATPWPDPASATSHELRAWIHRCWTQDPGFAEALDAASPSLARQLDTLTRPGPAPRHAKVRRAAIALMRYLLRTQNRPTPYGLFAGVAPVAHGTETRAHWGSNHQAVARPDAAWLSAYARHHADPNPRDVLVAAHTAHVRGARLVRPWVPSQDDPRGAAAVSVRFTPVVARAMHAARTPASPAAVVDALAAEFPQAEASALAAVVDQLRTHGILISTRRPAIWVTDPLEAAAENAAPESPLPEACAVLAEHNYLRSDRRAQLRAAATSRLGRALPGHTARLAVDTRLDADVTLPPHVAREAGRAAQVLASLAPHATGTAAWTDYHVRCLDTYGPGATVDLLELVGPPGLGLPTGYRGSRLPESARTDGEREGALVTAAYTAALDGSYEIAVDEIPALAESAAHPPPHVEVRAQLHAASPSAVDAGDFDLRITGVSRSIGTLTGRFAHLDGMATPEVYRDLPTVTHGALPVQILAPPMADTAANVARAPVLAPHTLVIDEHPPPAGAGGTETIVPDDVAVHIEADHLRLLHRPSGRVIEPYLASALEPHRYTHPLARFCYELPRARMPAHLGFTWPTIASAFRFLPRLRSGRSILAPAQWRISASGHDGAGPRSDLPDRVVLLDGERYLSLDLTRAAHRYLLDDHLAHNTTAIVTEAPPAHAFGWCGDRAHEIVIPLHSTVPPTPEPPRLPKPADAGAPVPQPPGGADWVAAHLYTDADLFVPLLTEHLPQLWTLLGEVPDWWFVRYRDADGPHLRLRVRTGGRADAVTTAFGTWARSLHAHGALHEMTLSTYRPETGRYGCGPAMHAAEDVFVADSAAAVAQLELAAGDQSRTHAFAAASLIDLAIEAVGTTWLLDHLPRSGEPVDRSAHALADRTLTDLDRHPDQVPGELAKAWKERTDAFTSYLGDHSAPVQAARRVLPSLLHMHHNRIAGPDRPDERRLLALTRAVALSRHARQPRDRP</sequence>
<keyword evidence="5" id="KW-1185">Reference proteome</keyword>
<dbReference type="InterPro" id="IPR006827">
    <property type="entry name" value="Lant_deHydtase_N"/>
</dbReference>
<evidence type="ECO:0000259" key="3">
    <source>
        <dbReference type="Pfam" id="PF14028"/>
    </source>
</evidence>
<proteinExistence type="predicted"/>
<dbReference type="RefSeq" id="WP_184637433.1">
    <property type="nucleotide sequence ID" value="NZ_BAABKT010000029.1"/>
</dbReference>
<name>A0A841EH74_9ACTN</name>
<evidence type="ECO:0000313" key="5">
    <source>
        <dbReference type="Proteomes" id="UP000578077"/>
    </source>
</evidence>
<feature type="region of interest" description="Disordered" evidence="1">
    <location>
        <begin position="700"/>
        <end position="722"/>
    </location>
</feature>
<organism evidence="4 5">
    <name type="scientific">Streptomonospora salina</name>
    <dbReference type="NCBI Taxonomy" id="104205"/>
    <lineage>
        <taxon>Bacteria</taxon>
        <taxon>Bacillati</taxon>
        <taxon>Actinomycetota</taxon>
        <taxon>Actinomycetes</taxon>
        <taxon>Streptosporangiales</taxon>
        <taxon>Nocardiopsidaceae</taxon>
        <taxon>Streptomonospora</taxon>
    </lineage>
</organism>
<reference evidence="4 5" key="1">
    <citation type="submission" date="2020-08" db="EMBL/GenBank/DDBJ databases">
        <title>Sequencing the genomes of 1000 actinobacteria strains.</title>
        <authorList>
            <person name="Klenk H.-P."/>
        </authorList>
    </citation>
    <scope>NUCLEOTIDE SEQUENCE [LARGE SCALE GENOMIC DNA]</scope>
    <source>
        <strain evidence="4 5">DSM 44593</strain>
    </source>
</reference>
<gene>
    <name evidence="4" type="ORF">HNR25_003929</name>
</gene>
<dbReference type="NCBIfam" id="TIGR03891">
    <property type="entry name" value="thiopep_ocin"/>
    <property type="match status" value="1"/>
</dbReference>
<dbReference type="Proteomes" id="UP000578077">
    <property type="component" value="Unassembled WGS sequence"/>
</dbReference>
<feature type="compositionally biased region" description="Pro residues" evidence="1">
    <location>
        <begin position="701"/>
        <end position="710"/>
    </location>
</feature>
<evidence type="ECO:0000313" key="4">
    <source>
        <dbReference type="EMBL" id="MBB6000178.1"/>
    </source>
</evidence>
<evidence type="ECO:0000259" key="2">
    <source>
        <dbReference type="Pfam" id="PF04738"/>
    </source>
</evidence>
<protein>
    <submittedName>
        <fullName evidence="4">Thiopeptide-type bacteriocin biosynthesis protein</fullName>
    </submittedName>
</protein>
<evidence type="ECO:0000256" key="1">
    <source>
        <dbReference type="SAM" id="MobiDB-lite"/>
    </source>
</evidence>
<dbReference type="Pfam" id="PF14028">
    <property type="entry name" value="Lant_dehydr_C"/>
    <property type="match status" value="1"/>
</dbReference>
<dbReference type="EMBL" id="JACHLY010000001">
    <property type="protein sequence ID" value="MBB6000178.1"/>
    <property type="molecule type" value="Genomic_DNA"/>
</dbReference>
<comment type="caution">
    <text evidence="4">The sequence shown here is derived from an EMBL/GenBank/DDBJ whole genome shotgun (WGS) entry which is preliminary data.</text>
</comment>